<dbReference type="EMBL" id="KZ293666">
    <property type="protein sequence ID" value="PBK90130.1"/>
    <property type="molecule type" value="Genomic_DNA"/>
</dbReference>
<evidence type="ECO:0000313" key="2">
    <source>
        <dbReference type="Proteomes" id="UP000217790"/>
    </source>
</evidence>
<sequence length="211" mass="24234">MYRPRFIHDPHTNILYTDCEAVNAAQLIAEGMDVPPPPNVRNRLNPRGFPMNVKEVHDSVTFIHMCKMGWQAVLCLLWEFHRISSSVIMRYQDLSMHKIMEVFEWDNCLSSLAHGLVCPYFILLDARFQSDGVANGTGLSMPVNGTLDDWCQYTAHHFHPSGLNPTSSITMDTSYQVSYVNVWGMLQLQFLHPTSAKKFYARYFVGIVFRL</sequence>
<reference evidence="2" key="1">
    <citation type="journal article" date="2017" name="Nat. Ecol. Evol.">
        <title>Genome expansion and lineage-specific genetic innovations in the forest pathogenic fungi Armillaria.</title>
        <authorList>
            <person name="Sipos G."/>
            <person name="Prasanna A.N."/>
            <person name="Walter M.C."/>
            <person name="O'Connor E."/>
            <person name="Balint B."/>
            <person name="Krizsan K."/>
            <person name="Kiss B."/>
            <person name="Hess J."/>
            <person name="Varga T."/>
            <person name="Slot J."/>
            <person name="Riley R."/>
            <person name="Boka B."/>
            <person name="Rigling D."/>
            <person name="Barry K."/>
            <person name="Lee J."/>
            <person name="Mihaltcheva S."/>
            <person name="LaButti K."/>
            <person name="Lipzen A."/>
            <person name="Waldron R."/>
            <person name="Moloney N.M."/>
            <person name="Sperisen C."/>
            <person name="Kredics L."/>
            <person name="Vagvoelgyi C."/>
            <person name="Patrignani A."/>
            <person name="Fitzpatrick D."/>
            <person name="Nagy I."/>
            <person name="Doyle S."/>
            <person name="Anderson J.B."/>
            <person name="Grigoriev I.V."/>
            <person name="Gueldener U."/>
            <person name="Muensterkoetter M."/>
            <person name="Nagy L.G."/>
        </authorList>
    </citation>
    <scope>NUCLEOTIDE SEQUENCE [LARGE SCALE GENOMIC DNA]</scope>
    <source>
        <strain evidence="2">Ar21-2</strain>
    </source>
</reference>
<name>A0A2H3D7Q0_ARMGA</name>
<dbReference type="InParanoid" id="A0A2H3D7Q0"/>
<dbReference type="OrthoDB" id="2988687at2759"/>
<gene>
    <name evidence="1" type="ORF">ARMGADRAFT_1083019</name>
</gene>
<dbReference type="Proteomes" id="UP000217790">
    <property type="component" value="Unassembled WGS sequence"/>
</dbReference>
<evidence type="ECO:0000313" key="1">
    <source>
        <dbReference type="EMBL" id="PBK90130.1"/>
    </source>
</evidence>
<protein>
    <submittedName>
        <fullName evidence="1">Uncharacterized protein</fullName>
    </submittedName>
</protein>
<proteinExistence type="predicted"/>
<dbReference type="AlphaFoldDB" id="A0A2H3D7Q0"/>
<accession>A0A2H3D7Q0</accession>
<keyword evidence="2" id="KW-1185">Reference proteome</keyword>
<organism evidence="1 2">
    <name type="scientific">Armillaria gallica</name>
    <name type="common">Bulbous honey fungus</name>
    <name type="synonym">Armillaria bulbosa</name>
    <dbReference type="NCBI Taxonomy" id="47427"/>
    <lineage>
        <taxon>Eukaryota</taxon>
        <taxon>Fungi</taxon>
        <taxon>Dikarya</taxon>
        <taxon>Basidiomycota</taxon>
        <taxon>Agaricomycotina</taxon>
        <taxon>Agaricomycetes</taxon>
        <taxon>Agaricomycetidae</taxon>
        <taxon>Agaricales</taxon>
        <taxon>Marasmiineae</taxon>
        <taxon>Physalacriaceae</taxon>
        <taxon>Armillaria</taxon>
    </lineage>
</organism>